<gene>
    <name evidence="2" type="ORF">GCM10023220_53300</name>
</gene>
<evidence type="ECO:0000313" key="2">
    <source>
        <dbReference type="EMBL" id="GAA4814762.1"/>
    </source>
</evidence>
<keyword evidence="3" id="KW-1185">Reference proteome</keyword>
<protein>
    <recommendedName>
        <fullName evidence="4">Integral membrane protein</fullName>
    </recommendedName>
</protein>
<keyword evidence="1" id="KW-0812">Transmembrane</keyword>
<evidence type="ECO:0008006" key="4">
    <source>
        <dbReference type="Google" id="ProtNLM"/>
    </source>
</evidence>
<organism evidence="2 3">
    <name type="scientific">Streptomyces ziwulingensis</name>
    <dbReference type="NCBI Taxonomy" id="1045501"/>
    <lineage>
        <taxon>Bacteria</taxon>
        <taxon>Bacillati</taxon>
        <taxon>Actinomycetota</taxon>
        <taxon>Actinomycetes</taxon>
        <taxon>Kitasatosporales</taxon>
        <taxon>Streptomycetaceae</taxon>
        <taxon>Streptomyces</taxon>
    </lineage>
</organism>
<reference evidence="3" key="1">
    <citation type="journal article" date="2019" name="Int. J. Syst. Evol. Microbiol.">
        <title>The Global Catalogue of Microorganisms (GCM) 10K type strain sequencing project: providing services to taxonomists for standard genome sequencing and annotation.</title>
        <authorList>
            <consortium name="The Broad Institute Genomics Platform"/>
            <consortium name="The Broad Institute Genome Sequencing Center for Infectious Disease"/>
            <person name="Wu L."/>
            <person name="Ma J."/>
        </authorList>
    </citation>
    <scope>NUCLEOTIDE SEQUENCE [LARGE SCALE GENOMIC DNA]</scope>
    <source>
        <strain evidence="3">JCM 18081</strain>
    </source>
</reference>
<feature type="transmembrane region" description="Helical" evidence="1">
    <location>
        <begin position="36"/>
        <end position="56"/>
    </location>
</feature>
<evidence type="ECO:0000313" key="3">
    <source>
        <dbReference type="Proteomes" id="UP001501265"/>
    </source>
</evidence>
<name>A0ABP9CTE4_9ACTN</name>
<proteinExistence type="predicted"/>
<accession>A0ABP9CTE4</accession>
<comment type="caution">
    <text evidence="2">The sequence shown here is derived from an EMBL/GenBank/DDBJ whole genome shotgun (WGS) entry which is preliminary data.</text>
</comment>
<evidence type="ECO:0000256" key="1">
    <source>
        <dbReference type="SAM" id="Phobius"/>
    </source>
</evidence>
<keyword evidence="1" id="KW-0472">Membrane</keyword>
<dbReference type="RefSeq" id="WP_345622830.1">
    <property type="nucleotide sequence ID" value="NZ_BAABIG010000057.1"/>
</dbReference>
<dbReference type="Proteomes" id="UP001501265">
    <property type="component" value="Unassembled WGS sequence"/>
</dbReference>
<keyword evidence="1" id="KW-1133">Transmembrane helix</keyword>
<dbReference type="EMBL" id="BAABIG010000057">
    <property type="protein sequence ID" value="GAA4814762.1"/>
    <property type="molecule type" value="Genomic_DNA"/>
</dbReference>
<sequence length="236" mass="23913">MDISGTPFRAVRAALFTALVVTLGAASHVLLSGVPLPLPLVGAVAAGVFLAAYALAGRERTFGRIAALLVPLELAADTVFTTGQHVCYGRAGGPVTGPLRSVGLDVLCGDGFGLHADVSAPLARVTGADTDRFAGLLAHAGAGTSWLLLGAHVCVGLAAAAWLRRGERALAQSLRAVTATTFRPLLLAVASVAVRPAPSGPAGRPPRPAHLSSGARDRFLAHSLGRRGPPCPVAHV</sequence>